<dbReference type="RefSeq" id="WP_121063114.1">
    <property type="nucleotide sequence ID" value="NZ_RBIQ01000007.1"/>
</dbReference>
<feature type="domain" description="Secretion system C-terminal sorting" evidence="2">
    <location>
        <begin position="37"/>
        <end position="108"/>
    </location>
</feature>
<sequence length="111" mass="12624">MRLYLILTTIFLCIYFNINAQQNKEERTQKITQTIKVFPNPATNVVNILGLHNSSNANIKVLDTYGNIVLKHSWQIKNNAINIPVSSLASGVYIIIIHSNKEQVQAKIFKK</sequence>
<dbReference type="NCBIfam" id="TIGR04183">
    <property type="entry name" value="Por_Secre_tail"/>
    <property type="match status" value="1"/>
</dbReference>
<proteinExistence type="predicted"/>
<name>A0A495EC08_9FLAO</name>
<dbReference type="AlphaFoldDB" id="A0A495EC08"/>
<reference evidence="3 4" key="1">
    <citation type="submission" date="2018-10" db="EMBL/GenBank/DDBJ databases">
        <title>Genomic Encyclopedia of Archaeal and Bacterial Type Strains, Phase II (KMG-II): from individual species to whole genera.</title>
        <authorList>
            <person name="Goeker M."/>
        </authorList>
    </citation>
    <scope>NUCLEOTIDE SEQUENCE [LARGE SCALE GENOMIC DNA]</scope>
    <source>
        <strain evidence="3 4">DSM 25230</strain>
    </source>
</reference>
<organism evidence="3 4">
    <name type="scientific">Maribacter vaceletii</name>
    <dbReference type="NCBI Taxonomy" id="1206816"/>
    <lineage>
        <taxon>Bacteria</taxon>
        <taxon>Pseudomonadati</taxon>
        <taxon>Bacteroidota</taxon>
        <taxon>Flavobacteriia</taxon>
        <taxon>Flavobacteriales</taxon>
        <taxon>Flavobacteriaceae</taxon>
        <taxon>Maribacter</taxon>
    </lineage>
</organism>
<dbReference type="Pfam" id="PF18962">
    <property type="entry name" value="Por_Secre_tail"/>
    <property type="match status" value="1"/>
</dbReference>
<gene>
    <name evidence="3" type="ORF">CLV91_0221</name>
</gene>
<dbReference type="Proteomes" id="UP000269412">
    <property type="component" value="Unassembled WGS sequence"/>
</dbReference>
<dbReference type="EMBL" id="RBIQ01000007">
    <property type="protein sequence ID" value="RKR14149.1"/>
    <property type="molecule type" value="Genomic_DNA"/>
</dbReference>
<keyword evidence="4" id="KW-1185">Reference proteome</keyword>
<evidence type="ECO:0000256" key="1">
    <source>
        <dbReference type="ARBA" id="ARBA00022729"/>
    </source>
</evidence>
<evidence type="ECO:0000313" key="3">
    <source>
        <dbReference type="EMBL" id="RKR14149.1"/>
    </source>
</evidence>
<accession>A0A495EC08</accession>
<protein>
    <submittedName>
        <fullName evidence="3">Putative secreted protein (Por secretion system target)</fullName>
    </submittedName>
</protein>
<keyword evidence="1" id="KW-0732">Signal</keyword>
<dbReference type="OrthoDB" id="1446312at2"/>
<evidence type="ECO:0000313" key="4">
    <source>
        <dbReference type="Proteomes" id="UP000269412"/>
    </source>
</evidence>
<evidence type="ECO:0000259" key="2">
    <source>
        <dbReference type="Pfam" id="PF18962"/>
    </source>
</evidence>
<dbReference type="InterPro" id="IPR026444">
    <property type="entry name" value="Secre_tail"/>
</dbReference>
<comment type="caution">
    <text evidence="3">The sequence shown here is derived from an EMBL/GenBank/DDBJ whole genome shotgun (WGS) entry which is preliminary data.</text>
</comment>